<dbReference type="PANTHER" id="PTHR15004">
    <property type="entry name" value="GLUTAMYL-TRNA(GLN) AMIDOTRANSFERASE SUBUNIT C, MITOCHONDRIAL"/>
    <property type="match status" value="1"/>
</dbReference>
<name>A0A382J2H6_9ZZZZ</name>
<organism evidence="1">
    <name type="scientific">marine metagenome</name>
    <dbReference type="NCBI Taxonomy" id="408172"/>
    <lineage>
        <taxon>unclassified sequences</taxon>
        <taxon>metagenomes</taxon>
        <taxon>ecological metagenomes</taxon>
    </lineage>
</organism>
<dbReference type="InterPro" id="IPR003837">
    <property type="entry name" value="GatC"/>
</dbReference>
<dbReference type="EMBL" id="UINC01071027">
    <property type="protein sequence ID" value="SVC05632.1"/>
    <property type="molecule type" value="Genomic_DNA"/>
</dbReference>
<proteinExistence type="inferred from homology"/>
<dbReference type="GO" id="GO:0070681">
    <property type="term" value="P:glutaminyl-tRNAGln biosynthesis via transamidation"/>
    <property type="evidence" value="ECO:0007669"/>
    <property type="project" value="TreeGrafter"/>
</dbReference>
<dbReference type="PANTHER" id="PTHR15004:SF0">
    <property type="entry name" value="GLUTAMYL-TRNA(GLN) AMIDOTRANSFERASE SUBUNIT C, MITOCHONDRIAL"/>
    <property type="match status" value="1"/>
</dbReference>
<sequence length="95" mass="10854">MGLTSKEVQHIANLARLEVSDEQIDDYVEKLTQILDLVDALKKVDTTDLLPLAHPLQMSQRLLADKPTEKNQRDLFQRNAENVEQGLYSVPRVIE</sequence>
<gene>
    <name evidence="1" type="ORF">METZ01_LOCUS258486</name>
</gene>
<dbReference type="GO" id="GO:0006450">
    <property type="term" value="P:regulation of translational fidelity"/>
    <property type="evidence" value="ECO:0007669"/>
    <property type="project" value="InterPro"/>
</dbReference>
<evidence type="ECO:0000313" key="1">
    <source>
        <dbReference type="EMBL" id="SVC05632.1"/>
    </source>
</evidence>
<dbReference type="NCBIfam" id="TIGR00135">
    <property type="entry name" value="gatC"/>
    <property type="match status" value="1"/>
</dbReference>
<dbReference type="Gene3D" id="1.10.20.60">
    <property type="entry name" value="Glu-tRNAGln amidotransferase C subunit, N-terminal domain"/>
    <property type="match status" value="1"/>
</dbReference>
<dbReference type="SUPFAM" id="SSF141000">
    <property type="entry name" value="Glu-tRNAGln amidotransferase C subunit"/>
    <property type="match status" value="1"/>
</dbReference>
<dbReference type="AlphaFoldDB" id="A0A382J2H6"/>
<dbReference type="Pfam" id="PF02686">
    <property type="entry name" value="GatC"/>
    <property type="match status" value="1"/>
</dbReference>
<reference evidence="1" key="1">
    <citation type="submission" date="2018-05" db="EMBL/GenBank/DDBJ databases">
        <authorList>
            <person name="Lanie J.A."/>
            <person name="Ng W.-L."/>
            <person name="Kazmierczak K.M."/>
            <person name="Andrzejewski T.M."/>
            <person name="Davidsen T.M."/>
            <person name="Wayne K.J."/>
            <person name="Tettelin H."/>
            <person name="Glass J.I."/>
            <person name="Rusch D."/>
            <person name="Podicherti R."/>
            <person name="Tsui H.-C.T."/>
            <person name="Winkler M.E."/>
        </authorList>
    </citation>
    <scope>NUCLEOTIDE SEQUENCE</scope>
</reference>
<accession>A0A382J2H6</accession>
<dbReference type="InterPro" id="IPR036113">
    <property type="entry name" value="Asp/Glu-ADT_sf_sub_c"/>
</dbReference>
<dbReference type="HAMAP" id="MF_00122">
    <property type="entry name" value="GatC"/>
    <property type="match status" value="1"/>
</dbReference>
<protein>
    <submittedName>
        <fullName evidence="1">Uncharacterized protein</fullName>
    </submittedName>
</protein>